<dbReference type="InterPro" id="IPR050425">
    <property type="entry name" value="NAD(P)_dehydrat-like"/>
</dbReference>
<keyword evidence="1" id="KW-0560">Oxidoreductase</keyword>
<proteinExistence type="predicted"/>
<organism evidence="3 4">
    <name type="scientific">Triticum urartu</name>
    <name type="common">Red wild einkorn</name>
    <name type="synonym">Crithodium urartu</name>
    <dbReference type="NCBI Taxonomy" id="4572"/>
    <lineage>
        <taxon>Eukaryota</taxon>
        <taxon>Viridiplantae</taxon>
        <taxon>Streptophyta</taxon>
        <taxon>Embryophyta</taxon>
        <taxon>Tracheophyta</taxon>
        <taxon>Spermatophyta</taxon>
        <taxon>Magnoliopsida</taxon>
        <taxon>Liliopsida</taxon>
        <taxon>Poales</taxon>
        <taxon>Poaceae</taxon>
        <taxon>BOP clade</taxon>
        <taxon>Pooideae</taxon>
        <taxon>Triticodae</taxon>
        <taxon>Triticeae</taxon>
        <taxon>Triticinae</taxon>
        <taxon>Triticum</taxon>
    </lineage>
</organism>
<dbReference type="Pfam" id="PF01370">
    <property type="entry name" value="Epimerase"/>
    <property type="match status" value="1"/>
</dbReference>
<evidence type="ECO:0000313" key="3">
    <source>
        <dbReference type="EnsemblPlants" id="TuG1812G0500000703.01.T01"/>
    </source>
</evidence>
<evidence type="ECO:0000256" key="1">
    <source>
        <dbReference type="ARBA" id="ARBA00023002"/>
    </source>
</evidence>
<accession>A0A8R7UEM3</accession>
<reference evidence="4" key="1">
    <citation type="journal article" date="2013" name="Nature">
        <title>Draft genome of the wheat A-genome progenitor Triticum urartu.</title>
        <authorList>
            <person name="Ling H.Q."/>
            <person name="Zhao S."/>
            <person name="Liu D."/>
            <person name="Wang J."/>
            <person name="Sun H."/>
            <person name="Zhang C."/>
            <person name="Fan H."/>
            <person name="Li D."/>
            <person name="Dong L."/>
            <person name="Tao Y."/>
            <person name="Gao C."/>
            <person name="Wu H."/>
            <person name="Li Y."/>
            <person name="Cui Y."/>
            <person name="Guo X."/>
            <person name="Zheng S."/>
            <person name="Wang B."/>
            <person name="Yu K."/>
            <person name="Liang Q."/>
            <person name="Yang W."/>
            <person name="Lou X."/>
            <person name="Chen J."/>
            <person name="Feng M."/>
            <person name="Jian J."/>
            <person name="Zhang X."/>
            <person name="Luo G."/>
            <person name="Jiang Y."/>
            <person name="Liu J."/>
            <person name="Wang Z."/>
            <person name="Sha Y."/>
            <person name="Zhang B."/>
            <person name="Wu H."/>
            <person name="Tang D."/>
            <person name="Shen Q."/>
            <person name="Xue P."/>
            <person name="Zou S."/>
            <person name="Wang X."/>
            <person name="Liu X."/>
            <person name="Wang F."/>
            <person name="Yang Y."/>
            <person name="An X."/>
            <person name="Dong Z."/>
            <person name="Zhang K."/>
            <person name="Zhang X."/>
            <person name="Luo M.C."/>
            <person name="Dvorak J."/>
            <person name="Tong Y."/>
            <person name="Wang J."/>
            <person name="Yang H."/>
            <person name="Li Z."/>
            <person name="Wang D."/>
            <person name="Zhang A."/>
            <person name="Wang J."/>
        </authorList>
    </citation>
    <scope>NUCLEOTIDE SEQUENCE</scope>
    <source>
        <strain evidence="4">cv. G1812</strain>
    </source>
</reference>
<dbReference type="InterPro" id="IPR036291">
    <property type="entry name" value="NAD(P)-bd_dom_sf"/>
</dbReference>
<dbReference type="Proteomes" id="UP000015106">
    <property type="component" value="Chromosome 5"/>
</dbReference>
<keyword evidence="4" id="KW-1185">Reference proteome</keyword>
<evidence type="ECO:0000259" key="2">
    <source>
        <dbReference type="Pfam" id="PF01370"/>
    </source>
</evidence>
<dbReference type="PANTHER" id="PTHR10366:SF653">
    <property type="entry name" value="OS08G0277200 PROTEIN"/>
    <property type="match status" value="1"/>
</dbReference>
<dbReference type="InterPro" id="IPR001509">
    <property type="entry name" value="Epimerase_deHydtase"/>
</dbReference>
<evidence type="ECO:0000313" key="4">
    <source>
        <dbReference type="Proteomes" id="UP000015106"/>
    </source>
</evidence>
<dbReference type="AlphaFoldDB" id="A0A8R7UEM3"/>
<dbReference type="GO" id="GO:0016616">
    <property type="term" value="F:oxidoreductase activity, acting on the CH-OH group of donors, NAD or NADP as acceptor"/>
    <property type="evidence" value="ECO:0007669"/>
    <property type="project" value="TreeGrafter"/>
</dbReference>
<dbReference type="Gene3D" id="3.40.50.720">
    <property type="entry name" value="NAD(P)-binding Rossmann-like Domain"/>
    <property type="match status" value="1"/>
</dbReference>
<name>A0A8R7UEM3_TRIUA</name>
<dbReference type="PANTHER" id="PTHR10366">
    <property type="entry name" value="NAD DEPENDENT EPIMERASE/DEHYDRATASE"/>
    <property type="match status" value="1"/>
</dbReference>
<reference evidence="3" key="2">
    <citation type="submission" date="2018-03" db="EMBL/GenBank/DDBJ databases">
        <title>The Triticum urartu genome reveals the dynamic nature of wheat genome evolution.</title>
        <authorList>
            <person name="Ling H."/>
            <person name="Ma B."/>
            <person name="Shi X."/>
            <person name="Liu H."/>
            <person name="Dong L."/>
            <person name="Sun H."/>
            <person name="Cao Y."/>
            <person name="Gao Q."/>
            <person name="Zheng S."/>
            <person name="Li Y."/>
            <person name="Yu Y."/>
            <person name="Du H."/>
            <person name="Qi M."/>
            <person name="Li Y."/>
            <person name="Yu H."/>
            <person name="Cui Y."/>
            <person name="Wang N."/>
            <person name="Chen C."/>
            <person name="Wu H."/>
            <person name="Zhao Y."/>
            <person name="Zhang J."/>
            <person name="Li Y."/>
            <person name="Zhou W."/>
            <person name="Zhang B."/>
            <person name="Hu W."/>
            <person name="Eijk M."/>
            <person name="Tang J."/>
            <person name="Witsenboer H."/>
            <person name="Zhao S."/>
            <person name="Li Z."/>
            <person name="Zhang A."/>
            <person name="Wang D."/>
            <person name="Liang C."/>
        </authorList>
    </citation>
    <scope>NUCLEOTIDE SEQUENCE [LARGE SCALE GENOMIC DNA]</scope>
    <source>
        <strain evidence="3">cv. G1812</strain>
    </source>
</reference>
<dbReference type="SUPFAM" id="SSF51735">
    <property type="entry name" value="NAD(P)-binding Rossmann-fold domains"/>
    <property type="match status" value="1"/>
</dbReference>
<feature type="domain" description="NAD-dependent epimerase/dehydratase" evidence="2">
    <location>
        <begin position="4"/>
        <end position="98"/>
    </location>
</feature>
<sequence>MIEPAVNGTRNVINAVEEVGSIRRVVMTSSIGSVYMDPCRSIDGEADETCWSDLEFCNNTKNWYCYAKTVAEQAAWELAKERKLDLVVINPPLVLGPLLQTVVNASTLHTPKYLDGSMQTYTNA</sequence>
<dbReference type="EnsemblPlants" id="TuG1812G0500000703.01.T01">
    <property type="protein sequence ID" value="TuG1812G0500000703.01.T01"/>
    <property type="gene ID" value="TuG1812G0500000703.01"/>
</dbReference>
<protein>
    <recommendedName>
        <fullName evidence="2">NAD-dependent epimerase/dehydratase domain-containing protein</fullName>
    </recommendedName>
</protein>
<dbReference type="Gramene" id="TuG1812G0500000703.01.T01">
    <property type="protein sequence ID" value="TuG1812G0500000703.01.T01"/>
    <property type="gene ID" value="TuG1812G0500000703.01"/>
</dbReference>
<reference evidence="3" key="3">
    <citation type="submission" date="2022-06" db="UniProtKB">
        <authorList>
            <consortium name="EnsemblPlants"/>
        </authorList>
    </citation>
    <scope>IDENTIFICATION</scope>
</reference>